<evidence type="ECO:0000259" key="11">
    <source>
        <dbReference type="PROSITE" id="PS51371"/>
    </source>
</evidence>
<feature type="domain" description="CBS" evidence="11">
    <location>
        <begin position="219"/>
        <end position="277"/>
    </location>
</feature>
<feature type="transmembrane region" description="Helical" evidence="9">
    <location>
        <begin position="439"/>
        <end position="462"/>
    </location>
</feature>
<keyword evidence="7 9" id="KW-0472">Membrane</keyword>
<feature type="coiled-coil region" evidence="10">
    <location>
        <begin position="8"/>
        <end position="35"/>
    </location>
</feature>
<dbReference type="NCBIfam" id="TIGR00400">
    <property type="entry name" value="mgtE"/>
    <property type="match status" value="1"/>
</dbReference>
<dbReference type="InterPro" id="IPR038076">
    <property type="entry name" value="MgtE_N_sf"/>
</dbReference>
<keyword evidence="6 9" id="KW-1133">Transmembrane helix</keyword>
<dbReference type="RefSeq" id="WP_377374074.1">
    <property type="nucleotide sequence ID" value="NZ_JBHSSW010000001.1"/>
</dbReference>
<dbReference type="Gene3D" id="1.25.60.10">
    <property type="entry name" value="MgtE N-terminal domain-like"/>
    <property type="match status" value="1"/>
</dbReference>
<reference evidence="13" key="1">
    <citation type="journal article" date="2019" name="Int. J. Syst. Evol. Microbiol.">
        <title>The Global Catalogue of Microorganisms (GCM) 10K type strain sequencing project: providing services to taxonomists for standard genome sequencing and annotation.</title>
        <authorList>
            <consortium name="The Broad Institute Genomics Platform"/>
            <consortium name="The Broad Institute Genome Sequencing Center for Infectious Disease"/>
            <person name="Wu L."/>
            <person name="Ma J."/>
        </authorList>
    </citation>
    <scope>NUCLEOTIDE SEQUENCE [LARGE SCALE GENOMIC DNA]</scope>
    <source>
        <strain evidence="13">CGMCC-1.15741</strain>
    </source>
</reference>
<comment type="similarity">
    <text evidence="2 9">Belongs to the SLC41A transporter family.</text>
</comment>
<protein>
    <recommendedName>
        <fullName evidence="9">Magnesium transporter MgtE</fullName>
    </recommendedName>
</protein>
<dbReference type="PANTHER" id="PTHR43773:SF1">
    <property type="entry name" value="MAGNESIUM TRANSPORTER MGTE"/>
    <property type="match status" value="1"/>
</dbReference>
<name>A0ABW1S4G8_9PROT</name>
<comment type="caution">
    <text evidence="12">The sequence shown here is derived from an EMBL/GenBank/DDBJ whole genome shotgun (WGS) entry which is preliminary data.</text>
</comment>
<evidence type="ECO:0000313" key="13">
    <source>
        <dbReference type="Proteomes" id="UP001596303"/>
    </source>
</evidence>
<dbReference type="InterPro" id="IPR006669">
    <property type="entry name" value="MgtE_transporter"/>
</dbReference>
<evidence type="ECO:0000256" key="6">
    <source>
        <dbReference type="ARBA" id="ARBA00022989"/>
    </source>
</evidence>
<sequence>MEAEHEPDTRLEEELTEEELEAEQLSELIEAFETGKPGEVLENLDAYHPADAADLLEQLPRSVLSETAELLGEQFPTEILLELRDEYREIVVDNLPDAAISEAVNSLDSDDAALILEDLAEDRQSAILENMEIRDREELERVLAFDEESAGRLMQRDFLAAPEFWTVGQAVDHARANAEDLPDVFFEIYIIDPAFRVVGAVPLHKIMRTPRSVPLGQIAEEIEVEIGPDMDQEEVAYLFQKYDLTSAPVVDESGRLTGMVTIDDVVDVIQEENREDLLALSGVSSAGGFDTVVSSFRSRAPWLLINVFTAFIASGVISMFSATIDSYVALAVLMPVVVALGGNAGSQTLAVSVRGIAERELSGSAARRAIVRELLTAIINGIVFSAAVAVIAFFWFADVRLSLVIAIAMIGTFLWAGLSGILIPLGLQRLGADPAVSSSVFLLTTVDIVGFLSFLGLATLLLL</sequence>
<feature type="transmembrane region" description="Helical" evidence="9">
    <location>
        <begin position="403"/>
        <end position="427"/>
    </location>
</feature>
<dbReference type="Pfam" id="PF01769">
    <property type="entry name" value="MgtE"/>
    <property type="match status" value="1"/>
</dbReference>
<keyword evidence="4 9" id="KW-0812">Transmembrane</keyword>
<dbReference type="Gene3D" id="1.10.357.20">
    <property type="entry name" value="SLC41 divalent cation transporters, integral membrane domain"/>
    <property type="match status" value="1"/>
</dbReference>
<dbReference type="InterPro" id="IPR036739">
    <property type="entry name" value="SLC41_membr_dom_sf"/>
</dbReference>
<accession>A0ABW1S4G8</accession>
<keyword evidence="13" id="KW-1185">Reference proteome</keyword>
<proteinExistence type="inferred from homology"/>
<keyword evidence="8" id="KW-0129">CBS domain</keyword>
<evidence type="ECO:0000256" key="4">
    <source>
        <dbReference type="ARBA" id="ARBA00022692"/>
    </source>
</evidence>
<keyword evidence="9" id="KW-0479">Metal-binding</keyword>
<dbReference type="SMART" id="SM00924">
    <property type="entry name" value="MgtE_N"/>
    <property type="match status" value="1"/>
</dbReference>
<dbReference type="Pfam" id="PF00571">
    <property type="entry name" value="CBS"/>
    <property type="match status" value="1"/>
</dbReference>
<keyword evidence="9" id="KW-1003">Cell membrane</keyword>
<keyword evidence="3 9" id="KW-0813">Transport</keyword>
<gene>
    <name evidence="12" type="primary">mgtE</name>
    <name evidence="12" type="ORF">ACFQDM_00575</name>
</gene>
<evidence type="ECO:0000256" key="9">
    <source>
        <dbReference type="RuleBase" id="RU362011"/>
    </source>
</evidence>
<evidence type="ECO:0000256" key="1">
    <source>
        <dbReference type="ARBA" id="ARBA00004141"/>
    </source>
</evidence>
<dbReference type="InterPro" id="IPR006667">
    <property type="entry name" value="SLC41_membr_dom"/>
</dbReference>
<feature type="transmembrane region" description="Helical" evidence="9">
    <location>
        <begin position="302"/>
        <end position="321"/>
    </location>
</feature>
<dbReference type="SUPFAM" id="SSF54631">
    <property type="entry name" value="CBS-domain pair"/>
    <property type="match status" value="1"/>
</dbReference>
<evidence type="ECO:0000256" key="10">
    <source>
        <dbReference type="SAM" id="Coils"/>
    </source>
</evidence>
<evidence type="ECO:0000313" key="12">
    <source>
        <dbReference type="EMBL" id="MFC6196546.1"/>
    </source>
</evidence>
<evidence type="ECO:0000256" key="7">
    <source>
        <dbReference type="ARBA" id="ARBA00023136"/>
    </source>
</evidence>
<dbReference type="SUPFAM" id="SSF161093">
    <property type="entry name" value="MgtE membrane domain-like"/>
    <property type="match status" value="1"/>
</dbReference>
<evidence type="ECO:0000256" key="8">
    <source>
        <dbReference type="PROSITE-ProRule" id="PRU00703"/>
    </source>
</evidence>
<dbReference type="CDD" id="cd04606">
    <property type="entry name" value="CBS_pair_Mg_transporter"/>
    <property type="match status" value="1"/>
</dbReference>
<dbReference type="InterPro" id="IPR046342">
    <property type="entry name" value="CBS_dom_sf"/>
</dbReference>
<comment type="subunit">
    <text evidence="9">Homodimer.</text>
</comment>
<feature type="transmembrane region" description="Helical" evidence="9">
    <location>
        <begin position="374"/>
        <end position="397"/>
    </location>
</feature>
<comment type="function">
    <text evidence="9">Acts as a magnesium transporter.</text>
</comment>
<dbReference type="Pfam" id="PF03448">
    <property type="entry name" value="MgtE_N"/>
    <property type="match status" value="1"/>
</dbReference>
<dbReference type="SUPFAM" id="SSF158791">
    <property type="entry name" value="MgtE N-terminal domain-like"/>
    <property type="match status" value="1"/>
</dbReference>
<keyword evidence="10" id="KW-0175">Coiled coil</keyword>
<dbReference type="Proteomes" id="UP001596303">
    <property type="component" value="Unassembled WGS sequence"/>
</dbReference>
<organism evidence="12 13">
    <name type="scientific">Ponticaulis profundi</name>
    <dbReference type="NCBI Taxonomy" id="2665222"/>
    <lineage>
        <taxon>Bacteria</taxon>
        <taxon>Pseudomonadati</taxon>
        <taxon>Pseudomonadota</taxon>
        <taxon>Alphaproteobacteria</taxon>
        <taxon>Hyphomonadales</taxon>
        <taxon>Hyphomonadaceae</taxon>
        <taxon>Ponticaulis</taxon>
    </lineage>
</organism>
<comment type="subcellular location">
    <subcellularLocation>
        <location evidence="9">Cell membrane</location>
        <topology evidence="9">Multi-pass membrane protein</topology>
    </subcellularLocation>
    <subcellularLocation>
        <location evidence="1">Membrane</location>
        <topology evidence="1">Multi-pass membrane protein</topology>
    </subcellularLocation>
</comment>
<dbReference type="InterPro" id="IPR006668">
    <property type="entry name" value="Mg_transptr_MgtE_intracell_dom"/>
</dbReference>
<evidence type="ECO:0000256" key="2">
    <source>
        <dbReference type="ARBA" id="ARBA00009749"/>
    </source>
</evidence>
<dbReference type="SMART" id="SM00116">
    <property type="entry name" value="CBS"/>
    <property type="match status" value="1"/>
</dbReference>
<dbReference type="PANTHER" id="PTHR43773">
    <property type="entry name" value="MAGNESIUM TRANSPORTER MGTE"/>
    <property type="match status" value="1"/>
</dbReference>
<dbReference type="EMBL" id="JBHSSW010000001">
    <property type="protein sequence ID" value="MFC6196546.1"/>
    <property type="molecule type" value="Genomic_DNA"/>
</dbReference>
<evidence type="ECO:0000256" key="3">
    <source>
        <dbReference type="ARBA" id="ARBA00022448"/>
    </source>
</evidence>
<evidence type="ECO:0000256" key="5">
    <source>
        <dbReference type="ARBA" id="ARBA00022842"/>
    </source>
</evidence>
<comment type="caution">
    <text evidence="9">Lacks conserved residue(s) required for the propagation of feature annotation.</text>
</comment>
<dbReference type="PROSITE" id="PS51371">
    <property type="entry name" value="CBS"/>
    <property type="match status" value="1"/>
</dbReference>
<dbReference type="InterPro" id="IPR000644">
    <property type="entry name" value="CBS_dom"/>
</dbReference>
<dbReference type="Gene3D" id="3.10.580.10">
    <property type="entry name" value="CBS-domain"/>
    <property type="match status" value="1"/>
</dbReference>
<keyword evidence="5 9" id="KW-0460">Magnesium</keyword>